<comment type="caution">
    <text evidence="2">The sequence shown here is derived from an EMBL/GenBank/DDBJ whole genome shotgun (WGS) entry which is preliminary data.</text>
</comment>
<feature type="compositionally biased region" description="Low complexity" evidence="1">
    <location>
        <begin position="84"/>
        <end position="95"/>
    </location>
</feature>
<proteinExistence type="predicted"/>
<feature type="region of interest" description="Disordered" evidence="1">
    <location>
        <begin position="84"/>
        <end position="126"/>
    </location>
</feature>
<keyword evidence="3" id="KW-1185">Reference proteome</keyword>
<feature type="compositionally biased region" description="Basic and acidic residues" evidence="1">
    <location>
        <begin position="111"/>
        <end position="126"/>
    </location>
</feature>
<feature type="compositionally biased region" description="Gly residues" evidence="1">
    <location>
        <begin position="96"/>
        <end position="107"/>
    </location>
</feature>
<dbReference type="Proteomes" id="UP001419268">
    <property type="component" value="Unassembled WGS sequence"/>
</dbReference>
<feature type="region of interest" description="Disordered" evidence="1">
    <location>
        <begin position="15"/>
        <end position="68"/>
    </location>
</feature>
<accession>A0AAP0J0I0</accession>
<feature type="compositionally biased region" description="Basic and acidic residues" evidence="1">
    <location>
        <begin position="39"/>
        <end position="68"/>
    </location>
</feature>
<evidence type="ECO:0000313" key="2">
    <source>
        <dbReference type="EMBL" id="KAK9125367.1"/>
    </source>
</evidence>
<dbReference type="AlphaFoldDB" id="A0AAP0J0I0"/>
<dbReference type="EMBL" id="JBBNAG010000006">
    <property type="protein sequence ID" value="KAK9125367.1"/>
    <property type="molecule type" value="Genomic_DNA"/>
</dbReference>
<protein>
    <submittedName>
        <fullName evidence="2">Uncharacterized protein</fullName>
    </submittedName>
</protein>
<name>A0AAP0J0I0_9MAGN</name>
<evidence type="ECO:0000313" key="3">
    <source>
        <dbReference type="Proteomes" id="UP001419268"/>
    </source>
</evidence>
<evidence type="ECO:0000256" key="1">
    <source>
        <dbReference type="SAM" id="MobiDB-lite"/>
    </source>
</evidence>
<organism evidence="2 3">
    <name type="scientific">Stephania cephalantha</name>
    <dbReference type="NCBI Taxonomy" id="152367"/>
    <lineage>
        <taxon>Eukaryota</taxon>
        <taxon>Viridiplantae</taxon>
        <taxon>Streptophyta</taxon>
        <taxon>Embryophyta</taxon>
        <taxon>Tracheophyta</taxon>
        <taxon>Spermatophyta</taxon>
        <taxon>Magnoliopsida</taxon>
        <taxon>Ranunculales</taxon>
        <taxon>Menispermaceae</taxon>
        <taxon>Menispermoideae</taxon>
        <taxon>Cissampelideae</taxon>
        <taxon>Stephania</taxon>
    </lineage>
</organism>
<reference evidence="2 3" key="1">
    <citation type="submission" date="2024-01" db="EMBL/GenBank/DDBJ databases">
        <title>Genome assemblies of Stephania.</title>
        <authorList>
            <person name="Yang L."/>
        </authorList>
    </citation>
    <scope>NUCLEOTIDE SEQUENCE [LARGE SCALE GENOMIC DNA]</scope>
    <source>
        <strain evidence="2">JXDWG</strain>
        <tissue evidence="2">Leaf</tissue>
    </source>
</reference>
<gene>
    <name evidence="2" type="ORF">Scep_014213</name>
</gene>
<sequence length="126" mass="13271">MATPLAWEKGLFTLAPPHQGIDGEWTDGSGVIEGTGKSSVERDHGGRKKEGGLGERRGRGVHRRAEKEERRLWGTGVRRASVVRGVSNGAAKGRSIGSGGRSGGGKGTWRLVREEGARAAAEEEAA</sequence>